<keyword evidence="3" id="KW-1185">Reference proteome</keyword>
<proteinExistence type="predicted"/>
<feature type="compositionally biased region" description="Gly residues" evidence="1">
    <location>
        <begin position="164"/>
        <end position="178"/>
    </location>
</feature>
<accession>A0A2T7D4E3</accession>
<protein>
    <submittedName>
        <fullName evidence="2">Uncharacterized protein</fullName>
    </submittedName>
</protein>
<feature type="compositionally biased region" description="Gly residues" evidence="1">
    <location>
        <begin position="133"/>
        <end position="156"/>
    </location>
</feature>
<dbReference type="EMBL" id="CM009754">
    <property type="protein sequence ID" value="PUZ50461.1"/>
    <property type="molecule type" value="Genomic_DNA"/>
</dbReference>
<reference evidence="2 3" key="1">
    <citation type="submission" date="2018-04" db="EMBL/GenBank/DDBJ databases">
        <title>WGS assembly of Panicum hallii var. hallii HAL2.</title>
        <authorList>
            <person name="Lovell J."/>
            <person name="Jenkins J."/>
            <person name="Lowry D."/>
            <person name="Mamidi S."/>
            <person name="Sreedasyam A."/>
            <person name="Weng X."/>
            <person name="Barry K."/>
            <person name="Bonette J."/>
            <person name="Campitelli B."/>
            <person name="Daum C."/>
            <person name="Gordon S."/>
            <person name="Gould B."/>
            <person name="Lipzen A."/>
            <person name="MacQueen A."/>
            <person name="Palacio-Mejia J."/>
            <person name="Plott C."/>
            <person name="Shakirov E."/>
            <person name="Shu S."/>
            <person name="Yoshinaga Y."/>
            <person name="Zane M."/>
            <person name="Rokhsar D."/>
            <person name="Grimwood J."/>
            <person name="Schmutz J."/>
            <person name="Juenger T."/>
        </authorList>
    </citation>
    <scope>NUCLEOTIDE SEQUENCE [LARGE SCALE GENOMIC DNA]</scope>
    <source>
        <strain evidence="3">cv. HAL2</strain>
    </source>
</reference>
<dbReference type="Proteomes" id="UP000244336">
    <property type="component" value="Chromosome 6"/>
</dbReference>
<feature type="compositionally biased region" description="Basic residues" evidence="1">
    <location>
        <begin position="54"/>
        <end position="66"/>
    </location>
</feature>
<evidence type="ECO:0000313" key="2">
    <source>
        <dbReference type="EMBL" id="PUZ50461.1"/>
    </source>
</evidence>
<feature type="compositionally biased region" description="Low complexity" evidence="1">
    <location>
        <begin position="109"/>
        <end position="132"/>
    </location>
</feature>
<name>A0A2T7D4E3_9POAL</name>
<evidence type="ECO:0000256" key="1">
    <source>
        <dbReference type="SAM" id="MobiDB-lite"/>
    </source>
</evidence>
<dbReference type="AlphaFoldDB" id="A0A2T7D4E3"/>
<feature type="compositionally biased region" description="Gly residues" evidence="1">
    <location>
        <begin position="186"/>
        <end position="197"/>
    </location>
</feature>
<dbReference type="Gramene" id="PUZ50461">
    <property type="protein sequence ID" value="PUZ50461"/>
    <property type="gene ID" value="GQ55_6G060100"/>
</dbReference>
<gene>
    <name evidence="2" type="ORF">GQ55_6G060100</name>
</gene>
<feature type="region of interest" description="Disordered" evidence="1">
    <location>
        <begin position="1"/>
        <end position="208"/>
    </location>
</feature>
<evidence type="ECO:0000313" key="3">
    <source>
        <dbReference type="Proteomes" id="UP000244336"/>
    </source>
</evidence>
<organism evidence="2 3">
    <name type="scientific">Panicum hallii var. hallii</name>
    <dbReference type="NCBI Taxonomy" id="1504633"/>
    <lineage>
        <taxon>Eukaryota</taxon>
        <taxon>Viridiplantae</taxon>
        <taxon>Streptophyta</taxon>
        <taxon>Embryophyta</taxon>
        <taxon>Tracheophyta</taxon>
        <taxon>Spermatophyta</taxon>
        <taxon>Magnoliopsida</taxon>
        <taxon>Liliopsida</taxon>
        <taxon>Poales</taxon>
        <taxon>Poaceae</taxon>
        <taxon>PACMAD clade</taxon>
        <taxon>Panicoideae</taxon>
        <taxon>Panicodae</taxon>
        <taxon>Paniceae</taxon>
        <taxon>Panicinae</taxon>
        <taxon>Panicum</taxon>
        <taxon>Panicum sect. Panicum</taxon>
    </lineage>
</organism>
<sequence length="226" mass="23390">MPVLASAVSVRRRDALAPPHGVSSLSARTRLNDARTRCASHAWTSPMPASSPARPHRRRTRGRRPRATAPAPPRGPPSGAELTTTKRREASTMVRYLRARRRPRTPSVGAQAEGARAAAGARPALLATPGRFAGEGGGRGRGGGAREVGRAGGAAGRGRRAPGGATGRGRRGAGGAAGRGRRAPGGATGRGRCGGAREGGEREVGRKNRKLRLWGIEDGNRGCCWS</sequence>